<dbReference type="Proteomes" id="UP001596977">
    <property type="component" value="Unassembled WGS sequence"/>
</dbReference>
<evidence type="ECO:0000313" key="2">
    <source>
        <dbReference type="EMBL" id="MFD0948639.1"/>
    </source>
</evidence>
<keyword evidence="3" id="KW-1185">Reference proteome</keyword>
<dbReference type="Gene3D" id="3.20.20.210">
    <property type="match status" value="1"/>
</dbReference>
<gene>
    <name evidence="2" type="ORF">ACFQ1E_20030</name>
</gene>
<feature type="domain" description="Cobalamin-independent methionine synthase MetE C-terminal/archaeal" evidence="1">
    <location>
        <begin position="269"/>
        <end position="369"/>
    </location>
</feature>
<dbReference type="EMBL" id="JBHTJG010000015">
    <property type="protein sequence ID" value="MFD0948639.1"/>
    <property type="molecule type" value="Genomic_DNA"/>
</dbReference>
<dbReference type="Pfam" id="PF01717">
    <property type="entry name" value="Meth_synt_2"/>
    <property type="match status" value="1"/>
</dbReference>
<dbReference type="RefSeq" id="WP_264946550.1">
    <property type="nucleotide sequence ID" value="NZ_JAPDRA010000015.1"/>
</dbReference>
<dbReference type="InterPro" id="IPR038071">
    <property type="entry name" value="UROD/MetE-like_sf"/>
</dbReference>
<sequence length="373" mass="40548">MSKTIRADQVGSLLRPQALLDARRAHEAGALADAALREVEDAAIRDALALQAEAGIEVVSDGEFRRSAWGNGLIDSLTGMGTAARAYAERTGGARRWQGEHSDLAHESLPERKVVTGKVGLSRRFAAEEARFLAANAGRPFKITMPSPTMFNRLWDKDLSSGTYPDVDALMEDLVGLYLEEVDALHAIGVPYLQLDSLRYIDTIDAVEKGQIAAADARDTLASLVAVDNRVLGRMKRAGVTRGVHICRGNHRSAWAVTGSYESVAEFLLGQVDADRFLMEFDSERAGGFEPLRFVPRGRIVVLGLVTTKTGALEDPDALCRRIDEAAKIVPLEDLAISPQCGFASTELGNLLTVDEQKRKLALVVEVARRVWG</sequence>
<evidence type="ECO:0000313" key="3">
    <source>
        <dbReference type="Proteomes" id="UP001596977"/>
    </source>
</evidence>
<dbReference type="CDD" id="cd03311">
    <property type="entry name" value="CIMS_C_terminal_like"/>
    <property type="match status" value="1"/>
</dbReference>
<dbReference type="SUPFAM" id="SSF51726">
    <property type="entry name" value="UROD/MetE-like"/>
    <property type="match status" value="1"/>
</dbReference>
<evidence type="ECO:0000259" key="1">
    <source>
        <dbReference type="Pfam" id="PF01717"/>
    </source>
</evidence>
<dbReference type="PANTHER" id="PTHR43844">
    <property type="entry name" value="METHIONINE SYNTHASE"/>
    <property type="match status" value="1"/>
</dbReference>
<reference evidence="3" key="1">
    <citation type="journal article" date="2019" name="Int. J. Syst. Evol. Microbiol.">
        <title>The Global Catalogue of Microorganisms (GCM) 10K type strain sequencing project: providing services to taxonomists for standard genome sequencing and annotation.</title>
        <authorList>
            <consortium name="The Broad Institute Genomics Platform"/>
            <consortium name="The Broad Institute Genome Sequencing Center for Infectious Disease"/>
            <person name="Wu L."/>
            <person name="Ma J."/>
        </authorList>
    </citation>
    <scope>NUCLEOTIDE SEQUENCE [LARGE SCALE GENOMIC DNA]</scope>
    <source>
        <strain evidence="3">CCUG 62982</strain>
    </source>
</reference>
<proteinExistence type="predicted"/>
<accession>A0ABW3HH24</accession>
<name>A0ABW3HH24_9SPHN</name>
<dbReference type="InterPro" id="IPR002629">
    <property type="entry name" value="Met_Synth_C/arc"/>
</dbReference>
<comment type="caution">
    <text evidence="2">The sequence shown here is derived from an EMBL/GenBank/DDBJ whole genome shotgun (WGS) entry which is preliminary data.</text>
</comment>
<dbReference type="PANTHER" id="PTHR43844:SF1">
    <property type="entry name" value="METHIONINE SYNTHASE"/>
    <property type="match status" value="1"/>
</dbReference>
<organism evidence="2 3">
    <name type="scientific">Sphingomonas canadensis</name>
    <dbReference type="NCBI Taxonomy" id="1219257"/>
    <lineage>
        <taxon>Bacteria</taxon>
        <taxon>Pseudomonadati</taxon>
        <taxon>Pseudomonadota</taxon>
        <taxon>Alphaproteobacteria</taxon>
        <taxon>Sphingomonadales</taxon>
        <taxon>Sphingomonadaceae</taxon>
        <taxon>Sphingomonas</taxon>
    </lineage>
</organism>
<protein>
    <submittedName>
        <fullName evidence="2">5-methyltetrahydropteroyltriglutamate--homocysteine S-methyltransferase</fullName>
    </submittedName>
</protein>